<organism evidence="2 3">
    <name type="scientific">Mediterraneibacter gnavus</name>
    <name type="common">Ruminococcus gnavus</name>
    <dbReference type="NCBI Taxonomy" id="33038"/>
    <lineage>
        <taxon>Bacteria</taxon>
        <taxon>Bacillati</taxon>
        <taxon>Bacillota</taxon>
        <taxon>Clostridia</taxon>
        <taxon>Lachnospirales</taxon>
        <taxon>Lachnospiraceae</taxon>
        <taxon>Mediterraneibacter</taxon>
    </lineage>
</organism>
<dbReference type="EMBL" id="JAJBNC010000031">
    <property type="protein sequence ID" value="MCB5495095.1"/>
    <property type="molecule type" value="Genomic_DNA"/>
</dbReference>
<dbReference type="Pfam" id="PF01527">
    <property type="entry name" value="HTH_Tnp_1"/>
    <property type="match status" value="1"/>
</dbReference>
<feature type="compositionally biased region" description="Basic and acidic residues" evidence="1">
    <location>
        <begin position="66"/>
        <end position="76"/>
    </location>
</feature>
<protein>
    <submittedName>
        <fullName evidence="2">Transposase</fullName>
    </submittedName>
</protein>
<evidence type="ECO:0000313" key="3">
    <source>
        <dbReference type="Proteomes" id="UP001297422"/>
    </source>
</evidence>
<evidence type="ECO:0000256" key="1">
    <source>
        <dbReference type="SAM" id="MobiDB-lite"/>
    </source>
</evidence>
<proteinExistence type="predicted"/>
<feature type="region of interest" description="Disordered" evidence="1">
    <location>
        <begin position="51"/>
        <end position="76"/>
    </location>
</feature>
<dbReference type="InterPro" id="IPR009057">
    <property type="entry name" value="Homeodomain-like_sf"/>
</dbReference>
<sequence length="76" mass="8509">MAKGTKYSQQFKEDAVQYRLDHSELPLRKAAENLGVSESALKNWMKAAKEHEGSVPTRGSGNYASDEAKEIARLQR</sequence>
<dbReference type="GO" id="GO:0003677">
    <property type="term" value="F:DNA binding"/>
    <property type="evidence" value="ECO:0007669"/>
    <property type="project" value="InterPro"/>
</dbReference>
<dbReference type="GO" id="GO:0006313">
    <property type="term" value="P:DNA transposition"/>
    <property type="evidence" value="ECO:0007669"/>
    <property type="project" value="InterPro"/>
</dbReference>
<dbReference type="GO" id="GO:0004803">
    <property type="term" value="F:transposase activity"/>
    <property type="evidence" value="ECO:0007669"/>
    <property type="project" value="InterPro"/>
</dbReference>
<dbReference type="RefSeq" id="WP_173879901.1">
    <property type="nucleotide sequence ID" value="NZ_JAAIMT010000036.1"/>
</dbReference>
<gene>
    <name evidence="2" type="ORF">LIQ10_15355</name>
</gene>
<name>A0AAJ1F1W1_MEDGN</name>
<evidence type="ECO:0000313" key="2">
    <source>
        <dbReference type="EMBL" id="MCB5495095.1"/>
    </source>
</evidence>
<comment type="caution">
    <text evidence="2">The sequence shown here is derived from an EMBL/GenBank/DDBJ whole genome shotgun (WGS) entry which is preliminary data.</text>
</comment>
<dbReference type="InterPro" id="IPR002514">
    <property type="entry name" value="Transposase_8"/>
</dbReference>
<accession>A0AAJ1F1W1</accession>
<reference evidence="2" key="1">
    <citation type="submission" date="2021-10" db="EMBL/GenBank/DDBJ databases">
        <title>Collection of gut derived symbiotic bacterial strains cultured from healthy donors.</title>
        <authorList>
            <person name="Lin H."/>
            <person name="Littmann E."/>
            <person name="Claire K."/>
            <person name="Pamer E."/>
        </authorList>
    </citation>
    <scope>NUCLEOTIDE SEQUENCE</scope>
    <source>
        <strain evidence="2">MSK.23.4</strain>
    </source>
</reference>
<dbReference type="AlphaFoldDB" id="A0AAJ1F1W1"/>
<dbReference type="Gene3D" id="1.10.10.60">
    <property type="entry name" value="Homeodomain-like"/>
    <property type="match status" value="1"/>
</dbReference>
<dbReference type="SUPFAM" id="SSF46689">
    <property type="entry name" value="Homeodomain-like"/>
    <property type="match status" value="1"/>
</dbReference>
<dbReference type="Proteomes" id="UP001297422">
    <property type="component" value="Unassembled WGS sequence"/>
</dbReference>